<reference evidence="2" key="1">
    <citation type="journal article" date="2022" name="bioRxiv">
        <title>Sequencing and chromosome-scale assembly of the giantPleurodeles waltlgenome.</title>
        <authorList>
            <person name="Brown T."/>
            <person name="Elewa A."/>
            <person name="Iarovenko S."/>
            <person name="Subramanian E."/>
            <person name="Araus A.J."/>
            <person name="Petzold A."/>
            <person name="Susuki M."/>
            <person name="Suzuki K.-i.T."/>
            <person name="Hayashi T."/>
            <person name="Toyoda A."/>
            <person name="Oliveira C."/>
            <person name="Osipova E."/>
            <person name="Leigh N.D."/>
            <person name="Simon A."/>
            <person name="Yun M.H."/>
        </authorList>
    </citation>
    <scope>NUCLEOTIDE SEQUENCE</scope>
    <source>
        <strain evidence="2">20211129_DDA</strain>
        <tissue evidence="2">Liver</tissue>
    </source>
</reference>
<evidence type="ECO:0000256" key="1">
    <source>
        <dbReference type="SAM" id="MobiDB-lite"/>
    </source>
</evidence>
<comment type="caution">
    <text evidence="2">The sequence shown here is derived from an EMBL/GenBank/DDBJ whole genome shotgun (WGS) entry which is preliminary data.</text>
</comment>
<dbReference type="AlphaFoldDB" id="A0AAV7RE12"/>
<feature type="compositionally biased region" description="Basic residues" evidence="1">
    <location>
        <begin position="92"/>
        <end position="103"/>
    </location>
</feature>
<dbReference type="Proteomes" id="UP001066276">
    <property type="component" value="Chromosome 5"/>
</dbReference>
<feature type="compositionally biased region" description="Basic and acidic residues" evidence="1">
    <location>
        <begin position="29"/>
        <end position="39"/>
    </location>
</feature>
<proteinExistence type="predicted"/>
<accession>A0AAV7RE12</accession>
<sequence>MLGRAETRRGEAEDGVCRREGSVYDNYLDKNGTDCEIRDPQATCFSQQEENQSSSGGSKDSYTQSSSPVNDGIAGKASNTSAAKEVSVINREKKRQRKARNKAKVAQQNSIMKPFAKSIATQGKVPEGKDEGDSEDSSIYVTQQMTTQKVN</sequence>
<organism evidence="2 3">
    <name type="scientific">Pleurodeles waltl</name>
    <name type="common">Iberian ribbed newt</name>
    <dbReference type="NCBI Taxonomy" id="8319"/>
    <lineage>
        <taxon>Eukaryota</taxon>
        <taxon>Metazoa</taxon>
        <taxon>Chordata</taxon>
        <taxon>Craniata</taxon>
        <taxon>Vertebrata</taxon>
        <taxon>Euteleostomi</taxon>
        <taxon>Amphibia</taxon>
        <taxon>Batrachia</taxon>
        <taxon>Caudata</taxon>
        <taxon>Salamandroidea</taxon>
        <taxon>Salamandridae</taxon>
        <taxon>Pleurodelinae</taxon>
        <taxon>Pleurodeles</taxon>
    </lineage>
</organism>
<feature type="compositionally biased region" description="Polar residues" evidence="1">
    <location>
        <begin position="60"/>
        <end position="69"/>
    </location>
</feature>
<protein>
    <submittedName>
        <fullName evidence="2">Uncharacterized protein</fullName>
    </submittedName>
</protein>
<feature type="compositionally biased region" description="Low complexity" evidence="1">
    <location>
        <begin position="46"/>
        <end position="58"/>
    </location>
</feature>
<evidence type="ECO:0000313" key="3">
    <source>
        <dbReference type="Proteomes" id="UP001066276"/>
    </source>
</evidence>
<gene>
    <name evidence="2" type="ORF">NDU88_003481</name>
</gene>
<feature type="compositionally biased region" description="Polar residues" evidence="1">
    <location>
        <begin position="137"/>
        <end position="151"/>
    </location>
</feature>
<dbReference type="EMBL" id="JANPWB010000009">
    <property type="protein sequence ID" value="KAJ1150691.1"/>
    <property type="molecule type" value="Genomic_DNA"/>
</dbReference>
<keyword evidence="3" id="KW-1185">Reference proteome</keyword>
<feature type="region of interest" description="Disordered" evidence="1">
    <location>
        <begin position="29"/>
        <end position="151"/>
    </location>
</feature>
<name>A0AAV7RE12_PLEWA</name>
<evidence type="ECO:0000313" key="2">
    <source>
        <dbReference type="EMBL" id="KAJ1150691.1"/>
    </source>
</evidence>